<accession>A0A5Q0H417</accession>
<dbReference type="EMBL" id="CP034550">
    <property type="protein sequence ID" value="QFZ20655.1"/>
    <property type="molecule type" value="Genomic_DNA"/>
</dbReference>
<protein>
    <submittedName>
        <fullName evidence="1">Uncharacterized protein</fullName>
    </submittedName>
</protein>
<evidence type="ECO:0000313" key="2">
    <source>
        <dbReference type="Proteomes" id="UP000325787"/>
    </source>
</evidence>
<dbReference type="KEGG" id="ssyi:EKG83_27530"/>
<dbReference type="OrthoDB" id="3638180at2"/>
<reference evidence="2" key="1">
    <citation type="journal article" date="2021" name="Curr. Microbiol.">
        <title>Complete genome of nocamycin-producing strain Saccharothrix syringae NRRL B-16468 reveals the biosynthetic potential for secondary metabolites.</title>
        <authorList>
            <person name="Mo X."/>
            <person name="Yang S."/>
        </authorList>
    </citation>
    <scope>NUCLEOTIDE SEQUENCE [LARGE SCALE GENOMIC DNA]</scope>
    <source>
        <strain evidence="2">ATCC 51364 / DSM 43886 / JCM 6844 / KCTC 9398 / NBRC 14523 / NRRL B-16468 / INA 2240</strain>
    </source>
</reference>
<dbReference type="Proteomes" id="UP000325787">
    <property type="component" value="Chromosome"/>
</dbReference>
<dbReference type="AlphaFoldDB" id="A0A5Q0H417"/>
<organism evidence="1 2">
    <name type="scientific">Saccharothrix syringae</name>
    <name type="common">Nocardiopsis syringae</name>
    <dbReference type="NCBI Taxonomy" id="103733"/>
    <lineage>
        <taxon>Bacteria</taxon>
        <taxon>Bacillati</taxon>
        <taxon>Actinomycetota</taxon>
        <taxon>Actinomycetes</taxon>
        <taxon>Pseudonocardiales</taxon>
        <taxon>Pseudonocardiaceae</taxon>
        <taxon>Saccharothrix</taxon>
    </lineage>
</organism>
<dbReference type="RefSeq" id="WP_033428942.1">
    <property type="nucleotide sequence ID" value="NZ_CP034550.1"/>
</dbReference>
<proteinExistence type="predicted"/>
<evidence type="ECO:0000313" key="1">
    <source>
        <dbReference type="EMBL" id="QFZ20655.1"/>
    </source>
</evidence>
<keyword evidence="2" id="KW-1185">Reference proteome</keyword>
<sequence>MAPCGPGREHRTSGARAFWELSCSGEKVKVHFHQSGNWKYSEPVGPKGDREYFSWTEPGAGANVYLYEYDA</sequence>
<gene>
    <name evidence="1" type="ORF">EKG83_27530</name>
</gene>
<name>A0A5Q0H417_SACSY</name>